<keyword evidence="2" id="KW-1185">Reference proteome</keyword>
<sequence>MKRTREEKDSVGFQPMLQVRHVDTTMQDSISILMHAARRRAAHQAQTTQQGAQKMPSGPNLVPCTHCGCHLAETQLAQCCCCCDIFCPTCSTTNYDAHEDRVFCLDCSCRGVDSSGSGGSPASNSGGNGAWGQSMAQNLASASVSGCQASSQHSFCHGFSITQYCNLNNGTFVGQSVGL</sequence>
<dbReference type="Proteomes" id="UP000815325">
    <property type="component" value="Unassembled WGS sequence"/>
</dbReference>
<name>A0ABQ7GTR1_DUNSA</name>
<comment type="caution">
    <text evidence="1">The sequence shown here is derived from an EMBL/GenBank/DDBJ whole genome shotgun (WGS) entry which is preliminary data.</text>
</comment>
<reference evidence="1" key="1">
    <citation type="submission" date="2017-08" db="EMBL/GenBank/DDBJ databases">
        <authorList>
            <person name="Polle J.E."/>
            <person name="Barry K."/>
            <person name="Cushman J."/>
            <person name="Schmutz J."/>
            <person name="Tran D."/>
            <person name="Hathwaick L.T."/>
            <person name="Yim W.C."/>
            <person name="Jenkins J."/>
            <person name="Mckie-Krisberg Z.M."/>
            <person name="Prochnik S."/>
            <person name="Lindquist E."/>
            <person name="Dockter R.B."/>
            <person name="Adam C."/>
            <person name="Molina H."/>
            <person name="Bunkerborg J."/>
            <person name="Jin E."/>
            <person name="Buchheim M."/>
            <person name="Magnuson J."/>
        </authorList>
    </citation>
    <scope>NUCLEOTIDE SEQUENCE</scope>
    <source>
        <strain evidence="1">CCAP 19/18</strain>
    </source>
</reference>
<dbReference type="EMBL" id="MU069595">
    <property type="protein sequence ID" value="KAF5837996.1"/>
    <property type="molecule type" value="Genomic_DNA"/>
</dbReference>
<proteinExistence type="predicted"/>
<evidence type="ECO:0000313" key="2">
    <source>
        <dbReference type="Proteomes" id="UP000815325"/>
    </source>
</evidence>
<gene>
    <name evidence="1" type="ORF">DUNSADRAFT_3589</name>
</gene>
<organism evidence="1 2">
    <name type="scientific">Dunaliella salina</name>
    <name type="common">Green alga</name>
    <name type="synonym">Protococcus salinus</name>
    <dbReference type="NCBI Taxonomy" id="3046"/>
    <lineage>
        <taxon>Eukaryota</taxon>
        <taxon>Viridiplantae</taxon>
        <taxon>Chlorophyta</taxon>
        <taxon>core chlorophytes</taxon>
        <taxon>Chlorophyceae</taxon>
        <taxon>CS clade</taxon>
        <taxon>Chlamydomonadales</taxon>
        <taxon>Dunaliellaceae</taxon>
        <taxon>Dunaliella</taxon>
    </lineage>
</organism>
<evidence type="ECO:0000313" key="1">
    <source>
        <dbReference type="EMBL" id="KAF5837996.1"/>
    </source>
</evidence>
<protein>
    <submittedName>
        <fullName evidence="1">Uncharacterized protein</fullName>
    </submittedName>
</protein>
<accession>A0ABQ7GTR1</accession>